<dbReference type="Pfam" id="PF05719">
    <property type="entry name" value="GPP34"/>
    <property type="match status" value="1"/>
</dbReference>
<dbReference type="GO" id="GO:0070273">
    <property type="term" value="F:phosphatidylinositol-4-phosphate binding"/>
    <property type="evidence" value="ECO:0007669"/>
    <property type="project" value="InterPro"/>
</dbReference>
<protein>
    <submittedName>
        <fullName evidence="5">Golgi phosphoprotein 3 (GPP34)</fullName>
    </submittedName>
</protein>
<evidence type="ECO:0000256" key="4">
    <source>
        <dbReference type="ARBA" id="ARBA00023136"/>
    </source>
</evidence>
<dbReference type="GO" id="GO:0012505">
    <property type="term" value="C:endomembrane system"/>
    <property type="evidence" value="ECO:0007669"/>
    <property type="project" value="UniProtKB-ARBA"/>
</dbReference>
<dbReference type="EMBL" id="FNOK01000002">
    <property type="protein sequence ID" value="SDW31800.1"/>
    <property type="molecule type" value="Genomic_DNA"/>
</dbReference>
<evidence type="ECO:0000256" key="2">
    <source>
        <dbReference type="ARBA" id="ARBA00023034"/>
    </source>
</evidence>
<dbReference type="InterPro" id="IPR008628">
    <property type="entry name" value="GPP34-like"/>
</dbReference>
<dbReference type="Proteomes" id="UP000199529">
    <property type="component" value="Unassembled WGS sequence"/>
</dbReference>
<proteinExistence type="predicted"/>
<comment type="subcellular location">
    <subcellularLocation>
        <location evidence="1">Golgi apparatus membrane</location>
        <topology evidence="1">Peripheral membrane protein</topology>
        <orientation evidence="1">Cytoplasmic side</orientation>
    </subcellularLocation>
</comment>
<evidence type="ECO:0000256" key="3">
    <source>
        <dbReference type="ARBA" id="ARBA00023121"/>
    </source>
</evidence>
<accession>A0A1H2SJN1</accession>
<keyword evidence="2" id="KW-0333">Golgi apparatus</keyword>
<evidence type="ECO:0000313" key="6">
    <source>
        <dbReference type="Proteomes" id="UP000199529"/>
    </source>
</evidence>
<evidence type="ECO:0000313" key="5">
    <source>
        <dbReference type="EMBL" id="SDW31800.1"/>
    </source>
</evidence>
<dbReference type="RefSeq" id="WP_177226241.1">
    <property type="nucleotide sequence ID" value="NZ_FNOK01000002.1"/>
</dbReference>
<dbReference type="InterPro" id="IPR038261">
    <property type="entry name" value="GPP34-like_sf"/>
</dbReference>
<name>A0A1H2SJN1_9PSEU</name>
<dbReference type="GO" id="GO:0005737">
    <property type="term" value="C:cytoplasm"/>
    <property type="evidence" value="ECO:0007669"/>
    <property type="project" value="UniProtKB-ARBA"/>
</dbReference>
<dbReference type="STRING" id="418495.SAMN05216215_1002239"/>
<dbReference type="Gene3D" id="1.10.3630.10">
    <property type="entry name" value="yeast vps74-n-term truncation variant domain like"/>
    <property type="match status" value="1"/>
</dbReference>
<organism evidence="5 6">
    <name type="scientific">Saccharopolyspora shandongensis</name>
    <dbReference type="NCBI Taxonomy" id="418495"/>
    <lineage>
        <taxon>Bacteria</taxon>
        <taxon>Bacillati</taxon>
        <taxon>Actinomycetota</taxon>
        <taxon>Actinomycetes</taxon>
        <taxon>Pseudonocardiales</taxon>
        <taxon>Pseudonocardiaceae</taxon>
        <taxon>Saccharopolyspora</taxon>
    </lineage>
</organism>
<keyword evidence="6" id="KW-1185">Reference proteome</keyword>
<keyword evidence="4" id="KW-0472">Membrane</keyword>
<reference evidence="6" key="1">
    <citation type="submission" date="2016-10" db="EMBL/GenBank/DDBJ databases">
        <authorList>
            <person name="Varghese N."/>
            <person name="Submissions S."/>
        </authorList>
    </citation>
    <scope>NUCLEOTIDE SEQUENCE [LARGE SCALE GENOMIC DNA]</scope>
    <source>
        <strain evidence="6">CGMCC 4.3530</strain>
    </source>
</reference>
<gene>
    <name evidence="5" type="ORF">SAMN05216215_1002239</name>
</gene>
<dbReference type="AlphaFoldDB" id="A0A1H2SJN1"/>
<evidence type="ECO:0000256" key="1">
    <source>
        <dbReference type="ARBA" id="ARBA00004255"/>
    </source>
</evidence>
<keyword evidence="3" id="KW-0446">Lipid-binding</keyword>
<sequence length="183" mass="19857">MIGELALHRRIMIDRGYVFVTDPTPMAHPFLDHLLGKLIQRPSAISLTNCLRDQALLYESWLQHLVRAGLLRPEAAGHPSGGTRYVPDPEVRDPALTRLRYLLNGWAEQDPRTIALAGIVHGSGLGDDLIPFPADRAALAVFGQQDPIGQAIMAIHTEDRRSADAEAGTFLVVLSLLAAPGGC</sequence>